<feature type="region of interest" description="Disordered" evidence="1">
    <location>
        <begin position="155"/>
        <end position="209"/>
    </location>
</feature>
<reference evidence="2" key="1">
    <citation type="submission" date="2023-08" db="EMBL/GenBank/DDBJ databases">
        <title>Pelteobagrus vachellii genome.</title>
        <authorList>
            <person name="Liu H."/>
        </authorList>
    </citation>
    <scope>NUCLEOTIDE SEQUENCE</scope>
    <source>
        <strain evidence="2">PRFRI_2022a</strain>
        <tissue evidence="2">Muscle</tissue>
    </source>
</reference>
<proteinExistence type="predicted"/>
<accession>A0AA88MHY2</accession>
<dbReference type="PANTHER" id="PTHR10104">
    <property type="entry name" value="STATHMIN"/>
    <property type="match status" value="1"/>
</dbReference>
<evidence type="ECO:0000256" key="1">
    <source>
        <dbReference type="SAM" id="MobiDB-lite"/>
    </source>
</evidence>
<dbReference type="InterPro" id="IPR000956">
    <property type="entry name" value="Stathmin_fam"/>
</dbReference>
<gene>
    <name evidence="2" type="ORF">Q7C36_014408</name>
</gene>
<feature type="compositionally biased region" description="Basic and acidic residues" evidence="1">
    <location>
        <begin position="155"/>
        <end position="165"/>
    </location>
</feature>
<evidence type="ECO:0000313" key="2">
    <source>
        <dbReference type="EMBL" id="KAK2836539.1"/>
    </source>
</evidence>
<evidence type="ECO:0000313" key="3">
    <source>
        <dbReference type="Proteomes" id="UP001187315"/>
    </source>
</evidence>
<evidence type="ECO:0008006" key="4">
    <source>
        <dbReference type="Google" id="ProtNLM"/>
    </source>
</evidence>
<sequence>MGCGSSRIIVVEPTKTGSLNTTNEIETVHGSPRGDSAISKNTTDSGVDLDTAEITVPPKTVPRILPPLQAQSPRQSHESQRVESSVILEQLLSQGIIPAQSKVASNGEAYNIMLADGEVQRKRPPPRLESLKIRKEQEVTRKEDIDEKMRQVEERRKIREEELKNRLRAKSARPHGAVLSSPPSSHIPTTAKDHDMDSSGEEAGECASE</sequence>
<keyword evidence="3" id="KW-1185">Reference proteome</keyword>
<dbReference type="GO" id="GO:0031110">
    <property type="term" value="P:regulation of microtubule polymerization or depolymerization"/>
    <property type="evidence" value="ECO:0007669"/>
    <property type="project" value="InterPro"/>
</dbReference>
<feature type="region of interest" description="Disordered" evidence="1">
    <location>
        <begin position="14"/>
        <end position="82"/>
    </location>
</feature>
<dbReference type="PANTHER" id="PTHR10104:SF20">
    <property type="entry name" value="STATHMIN DOMAIN-CONTAINING PROTEIN 1"/>
    <property type="match status" value="1"/>
</dbReference>
<organism evidence="2 3">
    <name type="scientific">Tachysurus vachellii</name>
    <name type="common">Darkbarbel catfish</name>
    <name type="synonym">Pelteobagrus vachellii</name>
    <dbReference type="NCBI Taxonomy" id="175792"/>
    <lineage>
        <taxon>Eukaryota</taxon>
        <taxon>Metazoa</taxon>
        <taxon>Chordata</taxon>
        <taxon>Craniata</taxon>
        <taxon>Vertebrata</taxon>
        <taxon>Euteleostomi</taxon>
        <taxon>Actinopterygii</taxon>
        <taxon>Neopterygii</taxon>
        <taxon>Teleostei</taxon>
        <taxon>Ostariophysi</taxon>
        <taxon>Siluriformes</taxon>
        <taxon>Bagridae</taxon>
        <taxon>Tachysurus</taxon>
    </lineage>
</organism>
<feature type="compositionally biased region" description="Acidic residues" evidence="1">
    <location>
        <begin position="198"/>
        <end position="209"/>
    </location>
</feature>
<dbReference type="EMBL" id="JAVHJS010000014">
    <property type="protein sequence ID" value="KAK2836539.1"/>
    <property type="molecule type" value="Genomic_DNA"/>
</dbReference>
<dbReference type="Proteomes" id="UP001187315">
    <property type="component" value="Unassembled WGS sequence"/>
</dbReference>
<dbReference type="AlphaFoldDB" id="A0AA88MHY2"/>
<protein>
    <recommendedName>
        <fullName evidence="4">Stathmin domain-containing protein 1</fullName>
    </recommendedName>
</protein>
<comment type="caution">
    <text evidence="2">The sequence shown here is derived from an EMBL/GenBank/DDBJ whole genome shotgun (WGS) entry which is preliminary data.</text>
</comment>
<feature type="compositionally biased region" description="Polar residues" evidence="1">
    <location>
        <begin position="15"/>
        <end position="25"/>
    </location>
</feature>
<name>A0AA88MHY2_TACVA</name>